<dbReference type="Pfam" id="PF06995">
    <property type="entry name" value="Phage_P2_GpU"/>
    <property type="match status" value="1"/>
</dbReference>
<evidence type="ECO:0008006" key="3">
    <source>
        <dbReference type="Google" id="ProtNLM"/>
    </source>
</evidence>
<organism evidence="1 2">
    <name type="scientific">Sporomusa silvacetica DSM 10669</name>
    <dbReference type="NCBI Taxonomy" id="1123289"/>
    <lineage>
        <taxon>Bacteria</taxon>
        <taxon>Bacillati</taxon>
        <taxon>Bacillota</taxon>
        <taxon>Negativicutes</taxon>
        <taxon>Selenomonadales</taxon>
        <taxon>Sporomusaceae</taxon>
        <taxon>Sporomusa</taxon>
    </lineage>
</organism>
<reference evidence="1" key="1">
    <citation type="submission" date="2024-05" db="EMBL/GenBank/DDBJ databases">
        <title>Isolation and characterization of Sporomusa carbonis sp. nov., a carboxydotrophic hydrogenogen in the genus of Sporomusa isolated from a charcoal burning pile.</title>
        <authorList>
            <person name="Boeer T."/>
            <person name="Rosenbaum F."/>
            <person name="Eysell L."/>
            <person name="Mueller V."/>
            <person name="Daniel R."/>
            <person name="Poehlein A."/>
        </authorList>
    </citation>
    <scope>NUCLEOTIDE SEQUENCE [LARGE SCALE GENOMIC DNA]</scope>
    <source>
        <strain evidence="1">DSM 10669</strain>
    </source>
</reference>
<accession>A0ABZ3IHE4</accession>
<sequence length="187" mass="20190">MSISILSGKLNDQDIEVVFESSYDSSGVENTYSIGGLVNVSQSSSGVAVSVAGYSLTGSSDSSEFKVMTFDDFKRDSAGRWATHEIIGIDKKPILEFIGPGLETISFSIFLTTMLGVEPVDELKKLRQLRDNGVVCMFTIGGNAVTANAWVITQLSETHKTYDNKGSLLVASVSVSLTEYVKLPKEE</sequence>
<gene>
    <name evidence="1" type="ORF">SPSIL_009120</name>
</gene>
<dbReference type="InterPro" id="IPR009734">
    <property type="entry name" value="Myoviridae_GpU"/>
</dbReference>
<evidence type="ECO:0000313" key="2">
    <source>
        <dbReference type="Proteomes" id="UP000216752"/>
    </source>
</evidence>
<protein>
    <recommendedName>
        <fullName evidence="3">Phage P2 GpU</fullName>
    </recommendedName>
</protein>
<keyword evidence="2" id="KW-1185">Reference proteome</keyword>
<proteinExistence type="predicted"/>
<name>A0ABZ3IHE4_9FIRM</name>
<dbReference type="Proteomes" id="UP000216752">
    <property type="component" value="Chromosome"/>
</dbReference>
<dbReference type="EMBL" id="CP155573">
    <property type="protein sequence ID" value="XFO64803.1"/>
    <property type="molecule type" value="Genomic_DNA"/>
</dbReference>
<dbReference type="RefSeq" id="WP_094607726.1">
    <property type="nucleotide sequence ID" value="NZ_CP155573.1"/>
</dbReference>
<evidence type="ECO:0000313" key="1">
    <source>
        <dbReference type="EMBL" id="XFO64803.1"/>
    </source>
</evidence>